<evidence type="ECO:0000256" key="1">
    <source>
        <dbReference type="ARBA" id="ARBA00023015"/>
    </source>
</evidence>
<dbReference type="InterPro" id="IPR004827">
    <property type="entry name" value="bZIP"/>
</dbReference>
<dbReference type="SMART" id="SM00338">
    <property type="entry name" value="BRLZ"/>
    <property type="match status" value="1"/>
</dbReference>
<dbReference type="PANTHER" id="PTHR45764">
    <property type="entry name" value="BZIP TRANSCRIPTION FACTOR 44"/>
    <property type="match status" value="1"/>
</dbReference>
<dbReference type="PROSITE" id="PS50217">
    <property type="entry name" value="BZIP"/>
    <property type="match status" value="1"/>
</dbReference>
<keyword evidence="4" id="KW-0539">Nucleus</keyword>
<evidence type="ECO:0000256" key="4">
    <source>
        <dbReference type="ARBA" id="ARBA00023242"/>
    </source>
</evidence>
<feature type="compositionally biased region" description="Polar residues" evidence="6">
    <location>
        <begin position="483"/>
        <end position="502"/>
    </location>
</feature>
<feature type="compositionally biased region" description="Polar residues" evidence="6">
    <location>
        <begin position="22"/>
        <end position="41"/>
    </location>
</feature>
<dbReference type="PANTHER" id="PTHR45764:SF38">
    <property type="entry name" value="BZIP TRANSCRIPTION FACTOR 44"/>
    <property type="match status" value="1"/>
</dbReference>
<evidence type="ECO:0000256" key="6">
    <source>
        <dbReference type="SAM" id="MobiDB-lite"/>
    </source>
</evidence>
<dbReference type="InterPro" id="IPR046347">
    <property type="entry name" value="bZIP_sf"/>
</dbReference>
<feature type="compositionally biased region" description="Basic and acidic residues" evidence="6">
    <location>
        <begin position="433"/>
        <end position="446"/>
    </location>
</feature>
<feature type="region of interest" description="Disordered" evidence="6">
    <location>
        <begin position="1"/>
        <end position="41"/>
    </location>
</feature>
<feature type="region of interest" description="Disordered" evidence="6">
    <location>
        <begin position="417"/>
        <end position="543"/>
    </location>
</feature>
<reference evidence="8" key="1">
    <citation type="submission" date="2024-02" db="EMBL/GenBank/DDBJ databases">
        <authorList>
            <consortium name="ELIXIR-Norway"/>
            <consortium name="Elixir Norway"/>
        </authorList>
    </citation>
    <scope>NUCLEOTIDE SEQUENCE</scope>
</reference>
<feature type="compositionally biased region" description="Polar residues" evidence="6">
    <location>
        <begin position="417"/>
        <end position="432"/>
    </location>
</feature>
<evidence type="ECO:0000313" key="8">
    <source>
        <dbReference type="EMBL" id="CAK9204400.1"/>
    </source>
</evidence>
<organism evidence="8 9">
    <name type="scientific">Sphagnum troendelagicum</name>
    <dbReference type="NCBI Taxonomy" id="128251"/>
    <lineage>
        <taxon>Eukaryota</taxon>
        <taxon>Viridiplantae</taxon>
        <taxon>Streptophyta</taxon>
        <taxon>Embryophyta</taxon>
        <taxon>Bryophyta</taxon>
        <taxon>Sphagnophytina</taxon>
        <taxon>Sphagnopsida</taxon>
        <taxon>Sphagnales</taxon>
        <taxon>Sphagnaceae</taxon>
        <taxon>Sphagnum</taxon>
    </lineage>
</organism>
<feature type="compositionally biased region" description="Polar residues" evidence="6">
    <location>
        <begin position="448"/>
        <end position="463"/>
    </location>
</feature>
<feature type="coiled-coil region" evidence="5">
    <location>
        <begin position="330"/>
        <end position="392"/>
    </location>
</feature>
<feature type="domain" description="BZIP" evidence="7">
    <location>
        <begin position="319"/>
        <end position="382"/>
    </location>
</feature>
<sequence>MENYDTDLSARHLRTSVGPPSRLNSMKHVTSQGTSPSQLRVPSTYSNPLDLASAVAHQMRRSVLNGKEHAISQLPSDPFSLQSRVCSGSNNPLDLTSAITHQLQRPNEQQALQAWQQQLEATQMYMGHKAPVTPSMMPGTNDLSPVQQSCITGILPEYIPHFNSSMKLGVAGSRVLNQLPVSLGRADSQRGFTGDVALPGASDLGGRWYHDQEAVMTPARVTEIQGMHNGVSTGPYLPWAEQQMLGYGACEAAAGAQGQRTDTGGSCVMSVTGEPSSHMSSGMHRSQRSTRSLSLIGDQLCQDAELCTDDDDLETVLIDDKRKKRMNSNRASAQRSRQRRQERLDQLEILTAQLRVENATIVRKANLATQLAKKFEEEKDQLQVKLQKLKRVLDKVGGSKLLKQLADILDTEDFSSSRKMSVTHMVQRQSPSPDRKQQESTDDKDSQPCGSGNKRGSITSGDSSGERQEVGRSYTRHRHPDDSNFQPSTLEKLSSVQPNNHVSDVVESSSRSRKRRFSNGQTKTPESPPQFNTTSSDSQMEQNPSKIYHEDIFLHFDSMAQMFPPDHLHSSSQMTSSGGVQSFESEFDTTEGDKWLENFAYSLHSDAF</sequence>
<proteinExistence type="predicted"/>
<dbReference type="SUPFAM" id="SSF57959">
    <property type="entry name" value="Leucine zipper domain"/>
    <property type="match status" value="1"/>
</dbReference>
<evidence type="ECO:0000256" key="3">
    <source>
        <dbReference type="ARBA" id="ARBA00023163"/>
    </source>
</evidence>
<dbReference type="Gene3D" id="1.20.5.170">
    <property type="match status" value="1"/>
</dbReference>
<feature type="compositionally biased region" description="Polar residues" evidence="6">
    <location>
        <begin position="519"/>
        <end position="543"/>
    </location>
</feature>
<keyword evidence="9" id="KW-1185">Reference proteome</keyword>
<name>A0ABP0TWU3_9BRYO</name>
<evidence type="ECO:0000259" key="7">
    <source>
        <dbReference type="PROSITE" id="PS50217"/>
    </source>
</evidence>
<gene>
    <name evidence="8" type="ORF">CSSPTR1EN2_LOCUS7367</name>
</gene>
<dbReference type="PROSITE" id="PS00036">
    <property type="entry name" value="BZIP_BASIC"/>
    <property type="match status" value="1"/>
</dbReference>
<dbReference type="EMBL" id="OZ019906">
    <property type="protein sequence ID" value="CAK9204400.1"/>
    <property type="molecule type" value="Genomic_DNA"/>
</dbReference>
<accession>A0ABP0TWU3</accession>
<dbReference type="Pfam" id="PF00170">
    <property type="entry name" value="bZIP_1"/>
    <property type="match status" value="1"/>
</dbReference>
<keyword evidence="1" id="KW-0805">Transcription regulation</keyword>
<evidence type="ECO:0000256" key="5">
    <source>
        <dbReference type="SAM" id="Coils"/>
    </source>
</evidence>
<keyword evidence="2" id="KW-0238">DNA-binding</keyword>
<protein>
    <recommendedName>
        <fullName evidence="7">BZIP domain-containing protein</fullName>
    </recommendedName>
</protein>
<evidence type="ECO:0000256" key="2">
    <source>
        <dbReference type="ARBA" id="ARBA00023125"/>
    </source>
</evidence>
<keyword evidence="5" id="KW-0175">Coiled coil</keyword>
<dbReference type="Proteomes" id="UP001497512">
    <property type="component" value="Chromosome 14"/>
</dbReference>
<evidence type="ECO:0000313" key="9">
    <source>
        <dbReference type="Proteomes" id="UP001497512"/>
    </source>
</evidence>
<keyword evidence="3" id="KW-0804">Transcription</keyword>